<name>A0A9K3CU39_9EUKA</name>
<reference evidence="3 4" key="1">
    <citation type="journal article" date="2018" name="PLoS ONE">
        <title>The draft genome of Kipferlia bialata reveals reductive genome evolution in fornicate parasites.</title>
        <authorList>
            <person name="Tanifuji G."/>
            <person name="Takabayashi S."/>
            <person name="Kume K."/>
            <person name="Takagi M."/>
            <person name="Nakayama T."/>
            <person name="Kamikawa R."/>
            <person name="Inagaki Y."/>
            <person name="Hashimoto T."/>
        </authorList>
    </citation>
    <scope>NUCLEOTIDE SEQUENCE [LARGE SCALE GENOMIC DNA]</scope>
    <source>
        <strain evidence="3">NY0173</strain>
    </source>
</reference>
<organism evidence="3 4">
    <name type="scientific">Kipferlia bialata</name>
    <dbReference type="NCBI Taxonomy" id="797122"/>
    <lineage>
        <taxon>Eukaryota</taxon>
        <taxon>Metamonada</taxon>
        <taxon>Carpediemonas-like organisms</taxon>
        <taxon>Kipferlia</taxon>
    </lineage>
</organism>
<feature type="transmembrane region" description="Helical" evidence="2">
    <location>
        <begin position="83"/>
        <end position="104"/>
    </location>
</feature>
<feature type="compositionally biased region" description="Acidic residues" evidence="1">
    <location>
        <begin position="208"/>
        <end position="222"/>
    </location>
</feature>
<keyword evidence="2" id="KW-0472">Membrane</keyword>
<dbReference type="EMBL" id="BDIP01000665">
    <property type="protein sequence ID" value="GIQ82343.1"/>
    <property type="molecule type" value="Genomic_DNA"/>
</dbReference>
<comment type="caution">
    <text evidence="3">The sequence shown here is derived from an EMBL/GenBank/DDBJ whole genome shotgun (WGS) entry which is preliminary data.</text>
</comment>
<feature type="compositionally biased region" description="Polar residues" evidence="1">
    <location>
        <begin position="124"/>
        <end position="140"/>
    </location>
</feature>
<keyword evidence="2" id="KW-0812">Transmembrane</keyword>
<gene>
    <name evidence="3" type="ORF">KIPB_003460</name>
</gene>
<dbReference type="Proteomes" id="UP000265618">
    <property type="component" value="Unassembled WGS sequence"/>
</dbReference>
<accession>A0A9K3CU39</accession>
<evidence type="ECO:0000313" key="3">
    <source>
        <dbReference type="EMBL" id="GIQ82343.1"/>
    </source>
</evidence>
<feature type="region of interest" description="Disordered" evidence="1">
    <location>
        <begin position="109"/>
        <end position="222"/>
    </location>
</feature>
<evidence type="ECO:0000256" key="2">
    <source>
        <dbReference type="SAM" id="Phobius"/>
    </source>
</evidence>
<proteinExistence type="predicted"/>
<keyword evidence="2" id="KW-1133">Transmembrane helix</keyword>
<evidence type="ECO:0000313" key="4">
    <source>
        <dbReference type="Proteomes" id="UP000265618"/>
    </source>
</evidence>
<protein>
    <submittedName>
        <fullName evidence="3">Uncharacterized protein</fullName>
    </submittedName>
</protein>
<keyword evidence="4" id="KW-1185">Reference proteome</keyword>
<dbReference type="AlphaFoldDB" id="A0A9K3CU39"/>
<sequence>MSNPSRVTGTPATGQEAYVMMQQPSAYPAGVTGVASQPPAVSSAPYPVPTHNAVVRPIITGDLEHGSVSPSPKKKSTRTWPKNLMFIFIGILIGAGVAFLVLHLTKPDGPDNGPDGPGERPDPSTNIDTLGTDTFSTDVETYTAGEGTGDMPPPPPPPCDDTVEDCPDVPPTPPACDEDTEDCPPTPPECDDTEGECEHRRPPPPPCDDTEGECIPPEEETE</sequence>
<evidence type="ECO:0000256" key="1">
    <source>
        <dbReference type="SAM" id="MobiDB-lite"/>
    </source>
</evidence>